<gene>
    <name evidence="2" type="ORF">CASFOL_005516</name>
</gene>
<reference evidence="3" key="1">
    <citation type="journal article" date="2024" name="IScience">
        <title>Strigolactones Initiate the Formation of Haustorium-like Structures in Castilleja.</title>
        <authorList>
            <person name="Buerger M."/>
            <person name="Peterson D."/>
            <person name="Chory J."/>
        </authorList>
    </citation>
    <scope>NUCLEOTIDE SEQUENCE [LARGE SCALE GENOMIC DNA]</scope>
</reference>
<dbReference type="InterPro" id="IPR036430">
    <property type="entry name" value="RNase_T2-like_sf"/>
</dbReference>
<keyword evidence="1" id="KW-0255">Endonuclease</keyword>
<accession>A0ABD3E3Z9</accession>
<evidence type="ECO:0000256" key="1">
    <source>
        <dbReference type="ARBA" id="ARBA00022759"/>
    </source>
</evidence>
<dbReference type="Gene3D" id="3.90.730.10">
    <property type="entry name" value="Ribonuclease T2-like"/>
    <property type="match status" value="1"/>
</dbReference>
<sequence length="227" mass="25826">MFVEKLRNTIIRHQLYNSTRPNLFKLSLEWPQAVHQDPQDNLVINDKPNEDGFTIHGLWAHIMAHIQALKNPNLPAGPNFTDAQLKELDFLNSDLSLKYWPDLRNAHNVDCVRLFQKRGYDLHPSALDPVACFDLGIPLDTSMTLADANASVGAKLNEFQSAINISNVFEIDGKDVEIFTCYSKDKNVINIKEIRLWISPDLRKTVAVPLHYRGQGKIRTDPKKTQA</sequence>
<organism evidence="2 3">
    <name type="scientific">Castilleja foliolosa</name>
    <dbReference type="NCBI Taxonomy" id="1961234"/>
    <lineage>
        <taxon>Eukaryota</taxon>
        <taxon>Viridiplantae</taxon>
        <taxon>Streptophyta</taxon>
        <taxon>Embryophyta</taxon>
        <taxon>Tracheophyta</taxon>
        <taxon>Spermatophyta</taxon>
        <taxon>Magnoliopsida</taxon>
        <taxon>eudicotyledons</taxon>
        <taxon>Gunneridae</taxon>
        <taxon>Pentapetalae</taxon>
        <taxon>asterids</taxon>
        <taxon>lamiids</taxon>
        <taxon>Lamiales</taxon>
        <taxon>Orobanchaceae</taxon>
        <taxon>Pedicularideae</taxon>
        <taxon>Castillejinae</taxon>
        <taxon>Castilleja</taxon>
    </lineage>
</organism>
<evidence type="ECO:0000313" key="2">
    <source>
        <dbReference type="EMBL" id="KAL3649113.1"/>
    </source>
</evidence>
<comment type="caution">
    <text evidence="2">The sequence shown here is derived from an EMBL/GenBank/DDBJ whole genome shotgun (WGS) entry which is preliminary data.</text>
</comment>
<dbReference type="GO" id="GO:0004519">
    <property type="term" value="F:endonuclease activity"/>
    <property type="evidence" value="ECO:0007669"/>
    <property type="project" value="UniProtKB-KW"/>
</dbReference>
<keyword evidence="3" id="KW-1185">Reference proteome</keyword>
<dbReference type="EMBL" id="JAVIJP010000007">
    <property type="protein sequence ID" value="KAL3649113.1"/>
    <property type="molecule type" value="Genomic_DNA"/>
</dbReference>
<evidence type="ECO:0000313" key="3">
    <source>
        <dbReference type="Proteomes" id="UP001632038"/>
    </source>
</evidence>
<name>A0ABD3E3Z9_9LAMI</name>
<dbReference type="Proteomes" id="UP001632038">
    <property type="component" value="Unassembled WGS sequence"/>
</dbReference>
<protein>
    <submittedName>
        <fullName evidence="2">Uncharacterized protein</fullName>
    </submittedName>
</protein>
<dbReference type="AlphaFoldDB" id="A0ABD3E3Z9"/>
<keyword evidence="1" id="KW-0378">Hydrolase</keyword>
<dbReference type="SUPFAM" id="SSF55895">
    <property type="entry name" value="Ribonuclease Rh-like"/>
    <property type="match status" value="1"/>
</dbReference>
<proteinExistence type="predicted"/>
<keyword evidence="1" id="KW-0540">Nuclease</keyword>